<dbReference type="Gene3D" id="3.90.1640.30">
    <property type="match status" value="1"/>
</dbReference>
<comment type="similarity">
    <text evidence="1">Belongs to the RecJ family.</text>
</comment>
<evidence type="ECO:0000256" key="6">
    <source>
        <dbReference type="SAM" id="Coils"/>
    </source>
</evidence>
<accession>A0ABV7CSA7</accession>
<keyword evidence="3" id="KW-0540">Nuclease</keyword>
<dbReference type="InterPro" id="IPR003156">
    <property type="entry name" value="DHHA1_dom"/>
</dbReference>
<evidence type="ECO:0000259" key="9">
    <source>
        <dbReference type="Pfam" id="PF10141"/>
    </source>
</evidence>
<keyword evidence="6" id="KW-0175">Coiled coil</keyword>
<keyword evidence="4" id="KW-0378">Hydrolase</keyword>
<dbReference type="Pfam" id="PF10141">
    <property type="entry name" value="ssDNA-exonuc_C"/>
    <property type="match status" value="1"/>
</dbReference>
<dbReference type="Pfam" id="PF17768">
    <property type="entry name" value="RecJ_OB"/>
    <property type="match status" value="1"/>
</dbReference>
<dbReference type="EMBL" id="JBHRSA010000004">
    <property type="protein sequence ID" value="MFC3039163.1"/>
    <property type="molecule type" value="Genomic_DNA"/>
</dbReference>
<evidence type="ECO:0000259" key="7">
    <source>
        <dbReference type="Pfam" id="PF01368"/>
    </source>
</evidence>
<dbReference type="InterPro" id="IPR051673">
    <property type="entry name" value="SSDNA_exonuclease_RecJ"/>
</dbReference>
<evidence type="ECO:0000256" key="5">
    <source>
        <dbReference type="ARBA" id="ARBA00022839"/>
    </source>
</evidence>
<dbReference type="Gene3D" id="2.40.50.460">
    <property type="match status" value="1"/>
</dbReference>
<dbReference type="Proteomes" id="UP001595279">
    <property type="component" value="Unassembled WGS sequence"/>
</dbReference>
<feature type="domain" description="Single-stranded-DNA-specific exonuclease RecJ C-terminal" evidence="9">
    <location>
        <begin position="560"/>
        <end position="753"/>
    </location>
</feature>
<evidence type="ECO:0000256" key="4">
    <source>
        <dbReference type="ARBA" id="ARBA00022801"/>
    </source>
</evidence>
<dbReference type="InterPro" id="IPR018779">
    <property type="entry name" value="RecJ_C"/>
</dbReference>
<feature type="domain" description="RecJ OB" evidence="10">
    <location>
        <begin position="451"/>
        <end position="553"/>
    </location>
</feature>
<protein>
    <recommendedName>
        <fullName evidence="2">Single-stranded-DNA-specific exonuclease RecJ</fullName>
    </recommendedName>
</protein>
<proteinExistence type="inferred from homology"/>
<keyword evidence="12" id="KW-1185">Reference proteome</keyword>
<organism evidence="11 12">
    <name type="scientific">Virgibacillus xinjiangensis</name>
    <dbReference type="NCBI Taxonomy" id="393090"/>
    <lineage>
        <taxon>Bacteria</taxon>
        <taxon>Bacillati</taxon>
        <taxon>Bacillota</taxon>
        <taxon>Bacilli</taxon>
        <taxon>Bacillales</taxon>
        <taxon>Bacillaceae</taxon>
        <taxon>Virgibacillus</taxon>
    </lineage>
</organism>
<gene>
    <name evidence="11" type="primary">recJ</name>
    <name evidence="11" type="ORF">ACFOGI_02720</name>
</gene>
<dbReference type="Pfam" id="PF01368">
    <property type="entry name" value="DHH"/>
    <property type="match status" value="1"/>
</dbReference>
<feature type="domain" description="DDH" evidence="7">
    <location>
        <begin position="82"/>
        <end position="218"/>
    </location>
</feature>
<dbReference type="Pfam" id="PF02272">
    <property type="entry name" value="DHHA1"/>
    <property type="match status" value="1"/>
</dbReference>
<dbReference type="RefSeq" id="WP_390268020.1">
    <property type="nucleotide sequence ID" value="NZ_JBHRSA010000004.1"/>
</dbReference>
<feature type="coiled-coil region" evidence="6">
    <location>
        <begin position="305"/>
        <end position="332"/>
    </location>
</feature>
<dbReference type="InterPro" id="IPR038763">
    <property type="entry name" value="DHH_sf"/>
</dbReference>
<sequence>MLQSKANWKLMEIQGDMDMWMDDSMKISPVVRELLLQRGITTAEEAVDFLSPNLENLHNPLNFDSITEACARVYRAVENQEKILVYGDYDADGVCSTTVMLKALRELGADCDFYIPNRFTEGYGPNEDAFKEAYKNGFKLIITVDNGIAGVNEAEVLKQLGVDLIITDHHEVQAELPETYAILHPKCSPNYPFQELAGVGVAFKFAQQLLGYFPEHLLPFTAIGTIADLVPLVDENRILAYYGLRQLSETANPGLKALKSVSNIEGNVTEEDVGFLIGPRINAVGRLQDADLAVQLLMTEDHVEAAEIAAEIDRINQERQKIVNQIAKEAENMTNRDHGVLIVAKEGWNEGVLGIVASKLVRKFDRPAIVLAVKPETGEVKGSARSIPSFDLFRNCMKIREYFTHFGGHSQAAGMTFPLENLPIVQEELDRLIAEQLSEEDFKQEIEISRELALAEIDEELVQEISRLAPFGMKNPKPVFQLKEMPADARQIGSAKNHLKLQFEREMHQVEAIGFGMGDRFARLSPGSPVTVAGELGINEWNGKRKVQLVMRDMKVDEWQLFDYRGKRRREMVPCMDGKNPLVIGNSGGLLSSDIKEIGYEQDVSGLPKADVLYIFELPESLGQLEDVIRKVQPENICVCYHIEQSLYLSSFPTREEFKWLYGLILKRKILNQDQDMTAITRAKGWDLKRIRFMLQVFSELDFVKMDNGSIKVNENPEKKDLKNSPSYRYRMERSNIEKKLYYSNFDELKRWFDQCMDDVGRPKEEKTYGL</sequence>
<keyword evidence="5 11" id="KW-0269">Exonuclease</keyword>
<evidence type="ECO:0000259" key="8">
    <source>
        <dbReference type="Pfam" id="PF02272"/>
    </source>
</evidence>
<feature type="domain" description="DHHA1" evidence="8">
    <location>
        <begin position="340"/>
        <end position="434"/>
    </location>
</feature>
<comment type="caution">
    <text evidence="11">The sequence shown here is derived from an EMBL/GenBank/DDBJ whole genome shotgun (WGS) entry which is preliminary data.</text>
</comment>
<dbReference type="SUPFAM" id="SSF64182">
    <property type="entry name" value="DHH phosphoesterases"/>
    <property type="match status" value="1"/>
</dbReference>
<evidence type="ECO:0000256" key="1">
    <source>
        <dbReference type="ARBA" id="ARBA00005915"/>
    </source>
</evidence>
<dbReference type="PANTHER" id="PTHR30255:SF2">
    <property type="entry name" value="SINGLE-STRANDED-DNA-SPECIFIC EXONUCLEASE RECJ"/>
    <property type="match status" value="1"/>
</dbReference>
<dbReference type="GO" id="GO:0004527">
    <property type="term" value="F:exonuclease activity"/>
    <property type="evidence" value="ECO:0007669"/>
    <property type="project" value="UniProtKB-KW"/>
</dbReference>
<dbReference type="InterPro" id="IPR001667">
    <property type="entry name" value="DDH_dom"/>
</dbReference>
<evidence type="ECO:0000259" key="10">
    <source>
        <dbReference type="Pfam" id="PF17768"/>
    </source>
</evidence>
<dbReference type="InterPro" id="IPR041122">
    <property type="entry name" value="RecJ_OB"/>
</dbReference>
<name>A0ABV7CSA7_9BACI</name>
<dbReference type="NCBIfam" id="TIGR00644">
    <property type="entry name" value="recJ"/>
    <property type="match status" value="1"/>
</dbReference>
<dbReference type="InterPro" id="IPR004610">
    <property type="entry name" value="RecJ"/>
</dbReference>
<evidence type="ECO:0000256" key="3">
    <source>
        <dbReference type="ARBA" id="ARBA00022722"/>
    </source>
</evidence>
<evidence type="ECO:0000256" key="2">
    <source>
        <dbReference type="ARBA" id="ARBA00019841"/>
    </source>
</evidence>
<evidence type="ECO:0000313" key="12">
    <source>
        <dbReference type="Proteomes" id="UP001595279"/>
    </source>
</evidence>
<reference evidence="12" key="1">
    <citation type="journal article" date="2019" name="Int. J. Syst. Evol. Microbiol.">
        <title>The Global Catalogue of Microorganisms (GCM) 10K type strain sequencing project: providing services to taxonomists for standard genome sequencing and annotation.</title>
        <authorList>
            <consortium name="The Broad Institute Genomics Platform"/>
            <consortium name="The Broad Institute Genome Sequencing Center for Infectious Disease"/>
            <person name="Wu L."/>
            <person name="Ma J."/>
        </authorList>
    </citation>
    <scope>NUCLEOTIDE SEQUENCE [LARGE SCALE GENOMIC DNA]</scope>
    <source>
        <strain evidence="12">KCTC 13128</strain>
    </source>
</reference>
<dbReference type="PANTHER" id="PTHR30255">
    <property type="entry name" value="SINGLE-STRANDED-DNA-SPECIFIC EXONUCLEASE RECJ"/>
    <property type="match status" value="1"/>
</dbReference>
<evidence type="ECO:0000313" key="11">
    <source>
        <dbReference type="EMBL" id="MFC3039163.1"/>
    </source>
</evidence>